<feature type="region of interest" description="Disordered" evidence="10">
    <location>
        <begin position="558"/>
        <end position="661"/>
    </location>
</feature>
<evidence type="ECO:0000256" key="3">
    <source>
        <dbReference type="ARBA" id="ARBA00022448"/>
    </source>
</evidence>
<dbReference type="PROSITE" id="PS00152">
    <property type="entry name" value="ATPASE_ALPHA_BETA"/>
    <property type="match status" value="1"/>
</dbReference>
<name>A0A182FAX7_ANOAL</name>
<reference evidence="15" key="2">
    <citation type="submission" date="2022-08" db="UniProtKB">
        <authorList>
            <consortium name="EnsemblMetazoa"/>
        </authorList>
    </citation>
    <scope>IDENTIFICATION</scope>
    <source>
        <strain evidence="15">STECLA/ALBI9_A</strain>
    </source>
</reference>
<dbReference type="InterPro" id="IPR020003">
    <property type="entry name" value="ATPase_a/bsu_AS"/>
</dbReference>
<evidence type="ECO:0000256" key="2">
    <source>
        <dbReference type="ARBA" id="ARBA00008936"/>
    </source>
</evidence>
<dbReference type="GO" id="GO:0046961">
    <property type="term" value="F:proton-transporting ATPase activity, rotational mechanism"/>
    <property type="evidence" value="ECO:0007669"/>
    <property type="project" value="InterPro"/>
</dbReference>
<comment type="subunit">
    <text evidence="8">V-ATPase is a heteromultimeric enzyme made up of two complexes: the ATP-hydrolytic V1 complex and the proton translocation V0 complex. The V1 complex consists of three catalytic AB heterodimers that form a heterohexamer, three peripheral stalks each consisting of EG heterodimers, one central rotor including subunits D and F, and the regulatory subunits C and H. The proton translocation complex V0 consists of the proton transport subunit a, a ring of proteolipid subunits c9c'', rotary subunit d, subunits e and f, and the accessory subunits VhaAC45 and ATP6AP2.</text>
</comment>
<dbReference type="VEuPathDB" id="VectorBase:AALB003657"/>
<keyword evidence="5" id="KW-0375">Hydrogen ion transport</keyword>
<feature type="compositionally biased region" description="Polar residues" evidence="10">
    <location>
        <begin position="769"/>
        <end position="814"/>
    </location>
</feature>
<evidence type="ECO:0000259" key="14">
    <source>
        <dbReference type="Pfam" id="PF22919"/>
    </source>
</evidence>
<dbReference type="Proteomes" id="UP000069272">
    <property type="component" value="Chromosome 2R"/>
</dbReference>
<evidence type="ECO:0008006" key="17">
    <source>
        <dbReference type="Google" id="ProtNLM"/>
    </source>
</evidence>
<evidence type="ECO:0000259" key="13">
    <source>
        <dbReference type="Pfam" id="PF15309"/>
    </source>
</evidence>
<feature type="region of interest" description="Disordered" evidence="10">
    <location>
        <begin position="226"/>
        <end position="297"/>
    </location>
</feature>
<dbReference type="PANTHER" id="PTHR43389">
    <property type="entry name" value="V-TYPE PROTON ATPASE SUBUNIT B"/>
    <property type="match status" value="1"/>
</dbReference>
<organism evidence="15 16">
    <name type="scientific">Anopheles albimanus</name>
    <name type="common">New world malaria mosquito</name>
    <dbReference type="NCBI Taxonomy" id="7167"/>
    <lineage>
        <taxon>Eukaryota</taxon>
        <taxon>Metazoa</taxon>
        <taxon>Ecdysozoa</taxon>
        <taxon>Arthropoda</taxon>
        <taxon>Hexapoda</taxon>
        <taxon>Insecta</taxon>
        <taxon>Pterygota</taxon>
        <taxon>Neoptera</taxon>
        <taxon>Endopterygota</taxon>
        <taxon>Diptera</taxon>
        <taxon>Nematocera</taxon>
        <taxon>Culicoidea</taxon>
        <taxon>Culicidae</taxon>
        <taxon>Anophelinae</taxon>
        <taxon>Anopheles</taxon>
    </lineage>
</organism>
<reference evidence="15 16" key="1">
    <citation type="journal article" date="2017" name="G3 (Bethesda)">
        <title>The Physical Genome Mapping of Anopheles albimanus Corrected Scaffold Misassemblies and Identified Interarm Rearrangements in Genus Anopheles.</title>
        <authorList>
            <person name="Artemov G.N."/>
            <person name="Peery A.N."/>
            <person name="Jiang X."/>
            <person name="Tu Z."/>
            <person name="Stegniy V.N."/>
            <person name="Sharakhova M.V."/>
            <person name="Sharakhov I.V."/>
        </authorList>
    </citation>
    <scope>NUCLEOTIDE SEQUENCE [LARGE SCALE GENOMIC DNA]</scope>
    <source>
        <strain evidence="15 16">ALBI9_A</strain>
    </source>
</reference>
<keyword evidence="7" id="KW-0206">Cytoskeleton</keyword>
<protein>
    <recommendedName>
        <fullName evidence="17">V-type proton ATPase subunit B</fullName>
    </recommendedName>
</protein>
<feature type="domain" description="ATPase F1/V1/A1 complex alpha/beta subunit nucleotide-binding" evidence="11">
    <location>
        <begin position="1451"/>
        <end position="1678"/>
    </location>
</feature>
<accession>A0A182FAX7</accession>
<feature type="region of interest" description="Disordered" evidence="10">
    <location>
        <begin position="75"/>
        <end position="174"/>
    </location>
</feature>
<comment type="function">
    <text evidence="9">Non-catalytic subunit of the V1 complex of vacuolar(H+)-ATPase (V-ATPase), a multisubunit enzyme composed of a peripheral complex (V1) that hydrolyzes ATP and a membrane integral complex (V0) that translocates protons. V-ATPase is responsible for acidifying and maintaining the pH of intracellular compartments and in some cell types, is targeted to the plasma membrane, where it is responsible for acidifying the extracellular environment. Essential for the proper assembly and activity of V-ATPase.</text>
</comment>
<dbReference type="InterPro" id="IPR029299">
    <property type="entry name" value="ALMS_motif"/>
</dbReference>
<sequence>MQGLTMASLKKNPALIPLYVCIALGSAGAVFYTLRLALRSPEVTWNRKSNPEPWEEYRNKQHKFYSPIRDYSSISSPAPNDGSLPNLCPGSGCAGSERSGAGRSMENLSTLRQEAERQELAEGEQSMHCKNASAGSGKSVSKSSNSSAKQAGGEGEAVGGDAAKGVTVREKKVEQKSGRNFNFNLESVIEINLPPPPTITIAGGAAAAPIVPPSIMCSQMAAAPVQPPASASEKRDRPSRLVVHENSTQTPVTPEDDPIRPVVKPSSTSALPVGGNEETLDSTKDLSPGSSVASNRQKLEWDSLGDIGYDSSERLQFCGAADLNETEKRCLQRYFARKGLTFDRSVVVVRQREEKERKGAAKDAQQQEASIVLANPDAQSTPKPSCTVASVGAAKLEAAKATQTSLRTSRVLESRGIQAVGEGQPRGADREDKGIGTESCTMASVDAAESFEFFPRSRPETGSNGGTSVASLSITSHHSSSTTSSSGGGGGPSSATLRPTFDDEVKLGLTLYNSIQELSSMPTGVKQSLIDKIFRKLSRHDPKRRTREQLLQDYATAVRERRAGRSAPPPNQTNEYDDVRPSGEHDASSRSSLRQEEKEELDRSLGVDELVVDETKDPEDQFTSEENGATVEGSVQGISSGSNDAQNAVPSLGDPAASSSAGGLCSIQTVSSSHQASVGTAKENVPQTEPSAKDKRVRKAMQDYLRPMTHSEVEYENFKELQKRAQRAKEPQLAQIDREIEQLLVRKMLLLSADADRRTAAETDKGLSVAQQRNNGLPSERSGTVYTSVHESTSGSSCTEPNSSAGRASKDSSAWNSHYHMAKVIKTRSKLETPTSPSDVSIPTFIKQKKDQFIENYDQVRHERRVFEEQNHIYTRPYSGQRSDALRRQEKENRALARAKYAKDKLSKPIAIAQTDRRMIADSSSNVSVPSPPLLDGCAAFISSDSISIPVVTTLTNTTTTHHYDIKSRRPTPPVMPAGRTAGTQTTDSILRTKPIYGEQRPTAQKANKPASMAAAAVQVSSFGMDVPVDEGNCCRRTRECHCMCRRGHEAPRKTELIDGTAGRQDKQAQTKPSSIAYVITFEGGAHSERRPSATSARAKTERTASQLTVSSSPTVSASESDEGGENGKDNVSEKMLTLREQFSRSCPTTLTRIEERRRCIGELNKLRSKRNAQRQRLLLLTSDDSLRRAKVSEGKSKLPPPPLTSKWRVFASTRAMRENTRRQVRNLPEVLRKKELERMNNLKRKNLIMKDVYNRNLQRKVLRGQRKNPCLGECNEVGRSLESELNPDSEMSTMYNKTLSAHQAHKEHVLAVSRDFISQPRLVYKTVSGVNGPLVILDEVKFPKFAEIVQLRLSDGTVRSGQVLEVSGSKAVVQVFEGTSGIDAKNTVCEFTGDILRTPVSEDMLGRVFNGSGKPIDKGPPILAEDFLDIQGQPINPWSRIYPEEMIQTGISAIDVMNSIARGQKIPIFSAAGLPHNEIAAQICRQAGLVKQTGKSVLDEHEDNFAIVFAAMGVNMETARFFKQDFEENGSMENVCLFLNLANDPTIERIITPRLALTAAEFLAYQCEKHVLVILTDMSSYAEALREVSAAREEVPGRRGFPGYMYTDLATIYERAGRVEGRNGSITQIPILTMPNDDITHPIPDLTGYITEGQIYVDRQLHNRQIYPPVNVLPSLSRLMKSAIGEGMTRKDHSDVSNQLYACYAIGKDVQAMKAVVGEEALTPDDLLYLEFLTKFEKNFISQGNYENRTVFESLDIGWQLLRIFPKEMLKRIPASILAEFYPRDSRH</sequence>
<evidence type="ECO:0000256" key="9">
    <source>
        <dbReference type="ARBA" id="ARBA00054708"/>
    </source>
</evidence>
<feature type="compositionally biased region" description="Low complexity" evidence="10">
    <location>
        <begin position="468"/>
        <end position="485"/>
    </location>
</feature>
<evidence type="ECO:0000259" key="12">
    <source>
        <dbReference type="Pfam" id="PF02874"/>
    </source>
</evidence>
<dbReference type="InterPro" id="IPR010530">
    <property type="entry name" value="B12D"/>
</dbReference>
<feature type="region of interest" description="Disordered" evidence="10">
    <location>
        <begin position="416"/>
        <end position="438"/>
    </location>
</feature>
<comment type="subcellular location">
    <subcellularLocation>
        <location evidence="1">Cytoplasm</location>
        <location evidence="1">Cytoskeleton</location>
        <location evidence="1">Microtubule organizing center</location>
        <location evidence="1">Centrosome</location>
    </subcellularLocation>
</comment>
<dbReference type="InterPro" id="IPR000194">
    <property type="entry name" value="ATPase_F1/V1/A1_a/bsu_nucl-bd"/>
</dbReference>
<feature type="compositionally biased region" description="Low complexity" evidence="10">
    <location>
        <begin position="130"/>
        <end position="151"/>
    </location>
</feature>
<evidence type="ECO:0000256" key="4">
    <source>
        <dbReference type="ARBA" id="ARBA00022490"/>
    </source>
</evidence>
<keyword evidence="4" id="KW-0963">Cytoplasm</keyword>
<dbReference type="CDD" id="cd18112">
    <property type="entry name" value="ATP-synt_V_A-type_beta_C"/>
    <property type="match status" value="1"/>
</dbReference>
<feature type="region of interest" description="Disordered" evidence="10">
    <location>
        <begin position="962"/>
        <end position="983"/>
    </location>
</feature>
<dbReference type="InterPro" id="IPR022879">
    <property type="entry name" value="V-ATPase_su_B/beta"/>
</dbReference>
<dbReference type="InterPro" id="IPR004100">
    <property type="entry name" value="ATPase_F1/V1/A1_a/bsu_N"/>
</dbReference>
<dbReference type="GO" id="GO:0005813">
    <property type="term" value="C:centrosome"/>
    <property type="evidence" value="ECO:0007669"/>
    <property type="project" value="UniProtKB-SubCell"/>
</dbReference>
<feature type="compositionally biased region" description="Low complexity" evidence="10">
    <location>
        <begin position="1109"/>
        <end position="1119"/>
    </location>
</feature>
<dbReference type="VEuPathDB" id="VectorBase:AALB20_031644"/>
<dbReference type="GO" id="GO:0046034">
    <property type="term" value="P:ATP metabolic process"/>
    <property type="evidence" value="ECO:0007669"/>
    <property type="project" value="InterPro"/>
</dbReference>
<feature type="region of interest" description="Disordered" evidence="10">
    <location>
        <begin position="1082"/>
        <end position="1131"/>
    </location>
</feature>
<dbReference type="STRING" id="7167.A0A182FAX7"/>
<dbReference type="FunFam" id="3.40.50.12240:FF:000001">
    <property type="entry name" value="V-type proton ATPase subunit B, brain"/>
    <property type="match status" value="1"/>
</dbReference>
<evidence type="ECO:0000256" key="7">
    <source>
        <dbReference type="ARBA" id="ARBA00023212"/>
    </source>
</evidence>
<dbReference type="InterPro" id="IPR055190">
    <property type="entry name" value="ATP-synt_VA_C"/>
</dbReference>
<dbReference type="InterPro" id="IPR027417">
    <property type="entry name" value="P-loop_NTPase"/>
</dbReference>
<proteinExistence type="inferred from homology"/>
<feature type="domain" description="ATP synthase A/B type C-terminal" evidence="14">
    <location>
        <begin position="1684"/>
        <end position="1783"/>
    </location>
</feature>
<feature type="region of interest" description="Disordered" evidence="10">
    <location>
        <begin position="1056"/>
        <end position="1075"/>
    </location>
</feature>
<dbReference type="NCBIfam" id="TIGR01040">
    <property type="entry name" value="V-ATPase_V1_B"/>
    <property type="match status" value="1"/>
</dbReference>
<feature type="region of interest" description="Disordered" evidence="10">
    <location>
        <begin position="674"/>
        <end position="696"/>
    </location>
</feature>
<dbReference type="Pfam" id="PF02874">
    <property type="entry name" value="ATP-synt_ab_N"/>
    <property type="match status" value="1"/>
</dbReference>
<dbReference type="SUPFAM" id="SSF52540">
    <property type="entry name" value="P-loop containing nucleoside triphosphate hydrolases"/>
    <property type="match status" value="1"/>
</dbReference>
<keyword evidence="6" id="KW-0406">Ion transport</keyword>
<evidence type="ECO:0000256" key="1">
    <source>
        <dbReference type="ARBA" id="ARBA00004300"/>
    </source>
</evidence>
<dbReference type="Gene3D" id="3.40.50.12240">
    <property type="match status" value="1"/>
</dbReference>
<dbReference type="PANTHER" id="PTHR43389:SF4">
    <property type="entry name" value="V-TYPE PROTON ATPASE SUBUNIT B"/>
    <property type="match status" value="1"/>
</dbReference>
<dbReference type="NCBIfam" id="NF003235">
    <property type="entry name" value="PRK04196.1"/>
    <property type="match status" value="1"/>
</dbReference>
<dbReference type="Pfam" id="PF00006">
    <property type="entry name" value="ATP-synt_ab"/>
    <property type="match status" value="1"/>
</dbReference>
<dbReference type="InterPro" id="IPR005723">
    <property type="entry name" value="ATPase_V1-cplx_bsu"/>
</dbReference>
<dbReference type="GO" id="GO:0007035">
    <property type="term" value="P:vacuolar acidification"/>
    <property type="evidence" value="ECO:0007669"/>
    <property type="project" value="TreeGrafter"/>
</dbReference>
<feature type="domain" description="ATPase F1/V1/A1 complex alpha/beta subunit N-terminal" evidence="12">
    <location>
        <begin position="1328"/>
        <end position="1394"/>
    </location>
</feature>
<feature type="compositionally biased region" description="Basic and acidic residues" evidence="10">
    <location>
        <begin position="577"/>
        <end position="606"/>
    </location>
</feature>
<comment type="similarity">
    <text evidence="2">Belongs to the ATPase alpha/beta chains family.</text>
</comment>
<evidence type="ECO:0000259" key="11">
    <source>
        <dbReference type="Pfam" id="PF00006"/>
    </source>
</evidence>
<dbReference type="CDD" id="cd18118">
    <property type="entry name" value="ATP-synt_V_A-type_beta_N"/>
    <property type="match status" value="1"/>
</dbReference>
<evidence type="ECO:0000313" key="15">
    <source>
        <dbReference type="EnsemblMetazoa" id="AALB003657-PA"/>
    </source>
</evidence>
<evidence type="ECO:0000256" key="5">
    <source>
        <dbReference type="ARBA" id="ARBA00022781"/>
    </source>
</evidence>
<evidence type="ECO:0000313" key="16">
    <source>
        <dbReference type="Proteomes" id="UP000069272"/>
    </source>
</evidence>
<keyword evidence="16" id="KW-1185">Reference proteome</keyword>
<dbReference type="CDD" id="cd01135">
    <property type="entry name" value="V_A-ATPase_B"/>
    <property type="match status" value="1"/>
</dbReference>
<dbReference type="EnsemblMetazoa" id="AALB003657-RA">
    <property type="protein sequence ID" value="AALB003657-PA"/>
    <property type="gene ID" value="AALB003657"/>
</dbReference>
<keyword evidence="3" id="KW-0813">Transport</keyword>
<dbReference type="VEuPathDB" id="VectorBase:AALB20_033183"/>
<feature type="domain" description="ALMS motif" evidence="13">
    <location>
        <begin position="1136"/>
        <end position="1265"/>
    </location>
</feature>
<dbReference type="Pfam" id="PF22919">
    <property type="entry name" value="ATP-synt_VA_C"/>
    <property type="match status" value="1"/>
</dbReference>
<dbReference type="VEuPathDB" id="VectorBase:AALB20_029482"/>
<dbReference type="GO" id="GO:0005524">
    <property type="term" value="F:ATP binding"/>
    <property type="evidence" value="ECO:0007669"/>
    <property type="project" value="InterPro"/>
</dbReference>
<feature type="region of interest" description="Disordered" evidence="10">
    <location>
        <begin position="760"/>
        <end position="814"/>
    </location>
</feature>
<feature type="compositionally biased region" description="Basic and acidic residues" evidence="10">
    <location>
        <begin position="232"/>
        <end position="243"/>
    </location>
</feature>
<evidence type="ECO:0000256" key="6">
    <source>
        <dbReference type="ARBA" id="ARBA00023065"/>
    </source>
</evidence>
<dbReference type="Pfam" id="PF15309">
    <property type="entry name" value="ALMS_motif"/>
    <property type="match status" value="1"/>
</dbReference>
<evidence type="ECO:0000256" key="10">
    <source>
        <dbReference type="SAM" id="MobiDB-lite"/>
    </source>
</evidence>
<dbReference type="GO" id="GO:0033180">
    <property type="term" value="C:proton-transporting V-type ATPase, V1 domain"/>
    <property type="evidence" value="ECO:0007669"/>
    <property type="project" value="InterPro"/>
</dbReference>
<dbReference type="HAMAP" id="MF_00310">
    <property type="entry name" value="ATP_synth_B_arch"/>
    <property type="match status" value="1"/>
</dbReference>
<feature type="compositionally biased region" description="Polar residues" evidence="10">
    <location>
        <begin position="1093"/>
        <end position="1108"/>
    </location>
</feature>
<feature type="compositionally biased region" description="Polar residues" evidence="10">
    <location>
        <begin position="636"/>
        <end position="649"/>
    </location>
</feature>
<feature type="region of interest" description="Disordered" evidence="10">
    <location>
        <begin position="455"/>
        <end position="499"/>
    </location>
</feature>
<dbReference type="Pfam" id="PF06522">
    <property type="entry name" value="B12D"/>
    <property type="match status" value="1"/>
</dbReference>
<evidence type="ECO:0000256" key="8">
    <source>
        <dbReference type="ARBA" id="ARBA00046957"/>
    </source>
</evidence>